<evidence type="ECO:0000313" key="2">
    <source>
        <dbReference type="EMBL" id="UYG51719.1"/>
    </source>
</evidence>
<feature type="region of interest" description="Disordered" evidence="1">
    <location>
        <begin position="1"/>
        <end position="21"/>
    </location>
</feature>
<dbReference type="EMBL" id="CP106881">
    <property type="protein sequence ID" value="UYG51719.1"/>
    <property type="molecule type" value="Genomic_DNA"/>
</dbReference>
<dbReference type="EMBL" id="CP106881">
    <property type="protein sequence ID" value="UYG52070.1"/>
    <property type="molecule type" value="Genomic_DNA"/>
</dbReference>
<keyword evidence="4" id="KW-1185">Reference proteome</keyword>
<name>A0ABY6G9I5_9BURK</name>
<evidence type="ECO:0000313" key="4">
    <source>
        <dbReference type="Proteomes" id="UP001162800"/>
    </source>
</evidence>
<evidence type="ECO:0000256" key="1">
    <source>
        <dbReference type="SAM" id="MobiDB-lite"/>
    </source>
</evidence>
<dbReference type="RefSeq" id="WP_231044403.1">
    <property type="nucleotide sequence ID" value="NZ_CP106881.1"/>
</dbReference>
<dbReference type="Proteomes" id="UP001162800">
    <property type="component" value="Chromosome"/>
</dbReference>
<proteinExistence type="predicted"/>
<gene>
    <name evidence="2" type="ORF">M9799_00195</name>
    <name evidence="3" type="ORF">M9799_02150</name>
</gene>
<evidence type="ECO:0000313" key="3">
    <source>
        <dbReference type="EMBL" id="UYG52070.1"/>
    </source>
</evidence>
<protein>
    <submittedName>
        <fullName evidence="2">Uncharacterized protein</fullName>
    </submittedName>
</protein>
<accession>A0ABY6G9I5</accession>
<organism evidence="2 4">
    <name type="scientific">Comamonas endophytica</name>
    <dbReference type="NCBI Taxonomy" id="2949090"/>
    <lineage>
        <taxon>Bacteria</taxon>
        <taxon>Pseudomonadati</taxon>
        <taxon>Pseudomonadota</taxon>
        <taxon>Betaproteobacteria</taxon>
        <taxon>Burkholderiales</taxon>
        <taxon>Comamonadaceae</taxon>
        <taxon>Comamonas</taxon>
    </lineage>
</organism>
<reference evidence="2" key="1">
    <citation type="submission" date="2022-09" db="EMBL/GenBank/DDBJ databases">
        <title>The complete genome of Acidovorax sp. 5MLIR.</title>
        <authorList>
            <person name="Liu L."/>
            <person name="Yue J."/>
            <person name="Yang F."/>
            <person name="Yuan J."/>
            <person name="Li L."/>
        </authorList>
    </citation>
    <scope>NUCLEOTIDE SEQUENCE</scope>
    <source>
        <strain evidence="2">5MLIR</strain>
    </source>
</reference>
<sequence length="127" mass="13196">MMETLRRAGARMNPVNGTGSTAAGGAIEPVQPEAHRLAQAAGAAAGDPMVAPASREVQVQLSPVLFDGENIPDAVGALWSEEALLVSRRNSASSISPTTHSNDPIGGVFLREDELPCSSWPHGVLWG</sequence>